<organism evidence="1 2">
    <name type="scientific">Sporomusa silvacetica DSM 10669</name>
    <dbReference type="NCBI Taxonomy" id="1123289"/>
    <lineage>
        <taxon>Bacteria</taxon>
        <taxon>Bacillati</taxon>
        <taxon>Bacillota</taxon>
        <taxon>Negativicutes</taxon>
        <taxon>Selenomonadales</taxon>
        <taxon>Sporomusaceae</taxon>
        <taxon>Sporomusa</taxon>
    </lineage>
</organism>
<dbReference type="InterPro" id="IPR021617">
    <property type="entry name" value="DUF3231"/>
</dbReference>
<sequence length="86" mass="9709">MQEKHNIRMTSAEIGSLWLQYLSDSGAACMMKYLIKKTEDTEILPILQYALQLSEAHLLTIDEIFKRENFPTPVGFTCTICALVAA</sequence>
<evidence type="ECO:0000313" key="2">
    <source>
        <dbReference type="Proteomes" id="UP000216752"/>
    </source>
</evidence>
<dbReference type="Pfam" id="PF11553">
    <property type="entry name" value="DUF3231"/>
    <property type="match status" value="1"/>
</dbReference>
<dbReference type="InterPro" id="IPR012347">
    <property type="entry name" value="Ferritin-like"/>
</dbReference>
<dbReference type="Gene3D" id="1.20.1260.10">
    <property type="match status" value="1"/>
</dbReference>
<dbReference type="EMBL" id="CP155573">
    <property type="protein sequence ID" value="XFO65281.1"/>
    <property type="molecule type" value="Genomic_DNA"/>
</dbReference>
<dbReference type="RefSeq" id="WP_094602643.1">
    <property type="nucleotide sequence ID" value="NZ_CP155573.1"/>
</dbReference>
<keyword evidence="2" id="KW-1185">Reference proteome</keyword>
<gene>
    <name evidence="1" type="ORF">SPSIL_013900</name>
</gene>
<proteinExistence type="predicted"/>
<evidence type="ECO:0000313" key="1">
    <source>
        <dbReference type="EMBL" id="XFO65281.1"/>
    </source>
</evidence>
<protein>
    <submittedName>
        <fullName evidence="1">Uncharacterized protein</fullName>
    </submittedName>
</protein>
<name>A0ABZ3IHZ3_9FIRM</name>
<accession>A0ABZ3IHZ3</accession>
<reference evidence="1" key="1">
    <citation type="submission" date="2024-05" db="EMBL/GenBank/DDBJ databases">
        <title>Isolation and characterization of Sporomusa carbonis sp. nov., a carboxydotrophic hydrogenogen in the genus of Sporomusa isolated from a charcoal burning pile.</title>
        <authorList>
            <person name="Boeer T."/>
            <person name="Rosenbaum F."/>
            <person name="Eysell L."/>
            <person name="Mueller V."/>
            <person name="Daniel R."/>
            <person name="Poehlein A."/>
        </authorList>
    </citation>
    <scope>NUCLEOTIDE SEQUENCE [LARGE SCALE GENOMIC DNA]</scope>
    <source>
        <strain evidence="1">DSM 10669</strain>
    </source>
</reference>
<dbReference type="Proteomes" id="UP000216752">
    <property type="component" value="Chromosome"/>
</dbReference>